<name>A0A8H6W110_9AGAR</name>
<evidence type="ECO:0000313" key="2">
    <source>
        <dbReference type="EMBL" id="KAF7295464.1"/>
    </source>
</evidence>
<feature type="transmembrane region" description="Helical" evidence="1">
    <location>
        <begin position="51"/>
        <end position="72"/>
    </location>
</feature>
<organism evidence="2 3">
    <name type="scientific">Mycena indigotica</name>
    <dbReference type="NCBI Taxonomy" id="2126181"/>
    <lineage>
        <taxon>Eukaryota</taxon>
        <taxon>Fungi</taxon>
        <taxon>Dikarya</taxon>
        <taxon>Basidiomycota</taxon>
        <taxon>Agaricomycotina</taxon>
        <taxon>Agaricomycetes</taxon>
        <taxon>Agaricomycetidae</taxon>
        <taxon>Agaricales</taxon>
        <taxon>Marasmiineae</taxon>
        <taxon>Mycenaceae</taxon>
        <taxon>Mycena</taxon>
    </lineage>
</organism>
<dbReference type="OrthoDB" id="3099807at2759"/>
<keyword evidence="1" id="KW-0472">Membrane</keyword>
<sequence length="415" mass="46398">MASESPAKFVDGHLLLQYLTPEPLTLIIYVVSVILGQYWQNPLAYTVISPFVFLSIGFLLKPLAFCIIEALCRLADLSNAPIIECMPPVVLRTQITAKSLITFLILPTAALAQIALQPLVAVPWTPLLRETMLSITFFARHMFTYQILGHPGLMLFLLAPAIFLRHRARVASVLSYASMGCVILLTYALALNVLGREHLQIWSDSGSYVWLRDHLRWQAANITSPMSVWLGGLIFFLETFSLLTTDIFDTLLRRALVIDPTLWRVNDNYEPPTWHCSDFIASFVRSTAVPATLLLAGLFLQEGREHCATRTWGIYLVSVIALSVIMLTSSFLMLLAVEHFGRPSLMNPHISAFELAALHAGVFVLTSENGSSFLQAFNEVNQEMMEADPWEEDSESECLEESEMKDSELAVSLMV</sequence>
<dbReference type="RefSeq" id="XP_037216827.1">
    <property type="nucleotide sequence ID" value="XM_037367433.1"/>
</dbReference>
<dbReference type="GeneID" id="59349949"/>
<gene>
    <name evidence="2" type="ORF">MIND_01086200</name>
</gene>
<protein>
    <submittedName>
        <fullName evidence="2">Uncharacterized protein</fullName>
    </submittedName>
</protein>
<reference evidence="2" key="1">
    <citation type="submission" date="2020-05" db="EMBL/GenBank/DDBJ databases">
        <title>Mycena genomes resolve the evolution of fungal bioluminescence.</title>
        <authorList>
            <person name="Tsai I.J."/>
        </authorList>
    </citation>
    <scope>NUCLEOTIDE SEQUENCE</scope>
    <source>
        <strain evidence="2">171206Taipei</strain>
    </source>
</reference>
<keyword evidence="1" id="KW-0812">Transmembrane</keyword>
<evidence type="ECO:0000313" key="3">
    <source>
        <dbReference type="Proteomes" id="UP000636479"/>
    </source>
</evidence>
<keyword evidence="3" id="KW-1185">Reference proteome</keyword>
<keyword evidence="1" id="KW-1133">Transmembrane helix</keyword>
<accession>A0A8H6W110</accession>
<feature type="transmembrane region" description="Helical" evidence="1">
    <location>
        <begin position="100"/>
        <end position="122"/>
    </location>
</feature>
<dbReference type="Proteomes" id="UP000636479">
    <property type="component" value="Unassembled WGS sequence"/>
</dbReference>
<feature type="transmembrane region" description="Helical" evidence="1">
    <location>
        <begin position="215"/>
        <end position="237"/>
    </location>
</feature>
<dbReference type="AlphaFoldDB" id="A0A8H6W110"/>
<feature type="transmembrane region" description="Helical" evidence="1">
    <location>
        <begin position="312"/>
        <end position="337"/>
    </location>
</feature>
<feature type="transmembrane region" description="Helical" evidence="1">
    <location>
        <begin position="142"/>
        <end position="164"/>
    </location>
</feature>
<feature type="transmembrane region" description="Helical" evidence="1">
    <location>
        <begin position="21"/>
        <end position="39"/>
    </location>
</feature>
<dbReference type="EMBL" id="JACAZF010000009">
    <property type="protein sequence ID" value="KAF7295464.1"/>
    <property type="molecule type" value="Genomic_DNA"/>
</dbReference>
<feature type="transmembrane region" description="Helical" evidence="1">
    <location>
        <begin position="176"/>
        <end position="195"/>
    </location>
</feature>
<evidence type="ECO:0000256" key="1">
    <source>
        <dbReference type="SAM" id="Phobius"/>
    </source>
</evidence>
<proteinExistence type="predicted"/>
<comment type="caution">
    <text evidence="2">The sequence shown here is derived from an EMBL/GenBank/DDBJ whole genome shotgun (WGS) entry which is preliminary data.</text>
</comment>